<proteinExistence type="predicted"/>
<evidence type="ECO:0000259" key="7">
    <source>
        <dbReference type="PROSITE" id="PS50850"/>
    </source>
</evidence>
<dbReference type="OrthoDB" id="10021397at2759"/>
<feature type="transmembrane region" description="Helical" evidence="6">
    <location>
        <begin position="154"/>
        <end position="174"/>
    </location>
</feature>
<dbReference type="PANTHER" id="PTHR23501">
    <property type="entry name" value="MAJOR FACILITATOR SUPERFAMILY"/>
    <property type="match status" value="1"/>
</dbReference>
<dbReference type="InterPro" id="IPR036259">
    <property type="entry name" value="MFS_trans_sf"/>
</dbReference>
<dbReference type="Gene3D" id="1.20.1720.10">
    <property type="entry name" value="Multidrug resistance protein D"/>
    <property type="match status" value="1"/>
</dbReference>
<feature type="compositionally biased region" description="Basic and acidic residues" evidence="5">
    <location>
        <begin position="15"/>
        <end position="28"/>
    </location>
</feature>
<feature type="transmembrane region" description="Helical" evidence="6">
    <location>
        <begin position="180"/>
        <end position="205"/>
    </location>
</feature>
<keyword evidence="9" id="KW-1185">Reference proteome</keyword>
<dbReference type="GO" id="GO:0005886">
    <property type="term" value="C:plasma membrane"/>
    <property type="evidence" value="ECO:0007669"/>
    <property type="project" value="TreeGrafter"/>
</dbReference>
<keyword evidence="3 6" id="KW-1133">Transmembrane helix</keyword>
<dbReference type="RefSeq" id="XP_008085925.1">
    <property type="nucleotide sequence ID" value="XM_008087734.1"/>
</dbReference>
<dbReference type="InterPro" id="IPR020846">
    <property type="entry name" value="MFS_dom"/>
</dbReference>
<dbReference type="Gene3D" id="1.20.1250.20">
    <property type="entry name" value="MFS general substrate transporter like domains"/>
    <property type="match status" value="1"/>
</dbReference>
<dbReference type="GO" id="GO:0022857">
    <property type="term" value="F:transmembrane transporter activity"/>
    <property type="evidence" value="ECO:0007669"/>
    <property type="project" value="InterPro"/>
</dbReference>
<feature type="region of interest" description="Disordered" evidence="5">
    <location>
        <begin position="1"/>
        <end position="28"/>
    </location>
</feature>
<evidence type="ECO:0000256" key="3">
    <source>
        <dbReference type="ARBA" id="ARBA00022989"/>
    </source>
</evidence>
<keyword evidence="4 6" id="KW-0472">Membrane</keyword>
<dbReference type="InterPro" id="IPR011701">
    <property type="entry name" value="MFS"/>
</dbReference>
<dbReference type="CDD" id="cd17502">
    <property type="entry name" value="MFS_Azr1_MDR_like"/>
    <property type="match status" value="1"/>
</dbReference>
<evidence type="ECO:0000256" key="5">
    <source>
        <dbReference type="SAM" id="MobiDB-lite"/>
    </source>
</evidence>
<keyword evidence="2 6" id="KW-0812">Transmembrane</keyword>
<dbReference type="GeneID" id="19461705"/>
<evidence type="ECO:0000256" key="6">
    <source>
        <dbReference type="SAM" id="Phobius"/>
    </source>
</evidence>
<dbReference type="Pfam" id="PF07690">
    <property type="entry name" value="MFS_1"/>
    <property type="match status" value="1"/>
</dbReference>
<dbReference type="AlphaFoldDB" id="S3CM08"/>
<dbReference type="HOGENOM" id="CLU_000960_22_1_1"/>
<protein>
    <submittedName>
        <fullName evidence="8">MFS general substrate transporter</fullName>
    </submittedName>
</protein>
<gene>
    <name evidence="8" type="ORF">GLAREA_02649</name>
</gene>
<dbReference type="Proteomes" id="UP000016922">
    <property type="component" value="Unassembled WGS sequence"/>
</dbReference>
<name>S3CM08_GLAL2</name>
<feature type="transmembrane region" description="Helical" evidence="6">
    <location>
        <begin position="293"/>
        <end position="310"/>
    </location>
</feature>
<dbReference type="eggNOG" id="KOG0254">
    <property type="taxonomic scope" value="Eukaryota"/>
</dbReference>
<feature type="transmembrane region" description="Helical" evidence="6">
    <location>
        <begin position="455"/>
        <end position="477"/>
    </location>
</feature>
<evidence type="ECO:0000256" key="4">
    <source>
        <dbReference type="ARBA" id="ARBA00023136"/>
    </source>
</evidence>
<feature type="transmembrane region" description="Helical" evidence="6">
    <location>
        <begin position="255"/>
        <end position="272"/>
    </location>
</feature>
<evidence type="ECO:0000313" key="9">
    <source>
        <dbReference type="Proteomes" id="UP000016922"/>
    </source>
</evidence>
<feature type="transmembrane region" description="Helical" evidence="6">
    <location>
        <begin position="365"/>
        <end position="386"/>
    </location>
</feature>
<feature type="transmembrane region" description="Helical" evidence="6">
    <location>
        <begin position="322"/>
        <end position="344"/>
    </location>
</feature>
<organism evidence="8 9">
    <name type="scientific">Glarea lozoyensis (strain ATCC 20868 / MF5171)</name>
    <dbReference type="NCBI Taxonomy" id="1116229"/>
    <lineage>
        <taxon>Eukaryota</taxon>
        <taxon>Fungi</taxon>
        <taxon>Dikarya</taxon>
        <taxon>Ascomycota</taxon>
        <taxon>Pezizomycotina</taxon>
        <taxon>Leotiomycetes</taxon>
        <taxon>Helotiales</taxon>
        <taxon>Helotiaceae</taxon>
        <taxon>Glarea</taxon>
    </lineage>
</organism>
<dbReference type="EMBL" id="KE145370">
    <property type="protein sequence ID" value="EPE26735.1"/>
    <property type="molecule type" value="Genomic_DNA"/>
</dbReference>
<dbReference type="PANTHER" id="PTHR23501:SF199">
    <property type="entry name" value="MFS EFFLUX TRANSPORTER INPD-RELATED"/>
    <property type="match status" value="1"/>
</dbReference>
<feature type="transmembrane region" description="Helical" evidence="6">
    <location>
        <begin position="424"/>
        <end position="443"/>
    </location>
</feature>
<feature type="compositionally biased region" description="Polar residues" evidence="5">
    <location>
        <begin position="1"/>
        <end position="14"/>
    </location>
</feature>
<accession>S3CM08</accession>
<feature type="transmembrane region" description="Helical" evidence="6">
    <location>
        <begin position="85"/>
        <end position="112"/>
    </location>
</feature>
<dbReference type="FunFam" id="1.20.1250.20:FF:000196">
    <property type="entry name" value="MFS toxin efflux pump (AflT)"/>
    <property type="match status" value="1"/>
</dbReference>
<feature type="domain" description="Major facilitator superfamily (MFS) profile" evidence="7">
    <location>
        <begin position="90"/>
        <end position="588"/>
    </location>
</feature>
<evidence type="ECO:0000313" key="8">
    <source>
        <dbReference type="EMBL" id="EPE26735.1"/>
    </source>
</evidence>
<comment type="subcellular location">
    <subcellularLocation>
        <location evidence="1">Membrane</location>
        <topology evidence="1">Multi-pass membrane protein</topology>
    </subcellularLocation>
</comment>
<dbReference type="KEGG" id="glz:GLAREA_02649"/>
<sequence length="593" mass="64499">MTTPTPKNSLSEVRTSLENRDIEKEKEKLEMPFDCGNVGFSAAESQQTEAQIFVETEVLESKDVEDRTSGSFQELDDEGRFLHGWSLATLMTALMAAVFMVALDSSIIATAIPRITSDFGRLYDVAWYGSSYLLTQMSMQPTFGRIFTFFNMKWTYIGAFLIFEVGSIICAAASTSTVFIIGRALAGVGAAGMFCGGLLIIAHAVPKIKRPLYMSTVSTMYGIAAVAGPLLGGLITDSKKLTWRFCFWLNVHINSRYVAFGVLAMVGLIWIFKEPKTPHSDLTYWQKIVKLDFLSAFILTGCLVCLLLALQYGGLVYPWSDARVWGCLLGFALLTIVFVGMQYYKKENAVIPIRIISQRTVAISFLFKAFLQVAMMAQAYYVPIYFQAVRSLSAQDSGLRTLIFGVTIAIATLAAGYLVTRLGYYVPFMIIGAAIFALGSGLLTSLKLDSGPEKWLSYQVVAGIGYGIPSLMPFYALQAVLSDEDVPTANALIMFSQCLGGSLGLSIAQNIFSSELVKGLRGIEGVNVQMVVDAGASDVVRVVEGLGVEVVQKVLEAYNGGLTKAFWLAVAGAGLAMMCSFGMENSSLKGKKK</sequence>
<feature type="transmembrane region" description="Helical" evidence="6">
    <location>
        <begin position="212"/>
        <end position="235"/>
    </location>
</feature>
<dbReference type="PROSITE" id="PS50850">
    <property type="entry name" value="MFS"/>
    <property type="match status" value="1"/>
</dbReference>
<dbReference type="SUPFAM" id="SSF103473">
    <property type="entry name" value="MFS general substrate transporter"/>
    <property type="match status" value="1"/>
</dbReference>
<dbReference type="OMA" id="WPIYFQS"/>
<feature type="transmembrane region" description="Helical" evidence="6">
    <location>
        <begin position="398"/>
        <end position="419"/>
    </location>
</feature>
<evidence type="ECO:0000256" key="1">
    <source>
        <dbReference type="ARBA" id="ARBA00004141"/>
    </source>
</evidence>
<feature type="transmembrane region" description="Helical" evidence="6">
    <location>
        <begin position="565"/>
        <end position="583"/>
    </location>
</feature>
<evidence type="ECO:0000256" key="2">
    <source>
        <dbReference type="ARBA" id="ARBA00022692"/>
    </source>
</evidence>
<feature type="transmembrane region" description="Helical" evidence="6">
    <location>
        <begin position="489"/>
        <end position="512"/>
    </location>
</feature>
<reference evidence="8 9" key="1">
    <citation type="journal article" date="2013" name="BMC Genomics">
        <title>Genomics-driven discovery of the pneumocandin biosynthetic gene cluster in the fungus Glarea lozoyensis.</title>
        <authorList>
            <person name="Chen L."/>
            <person name="Yue Q."/>
            <person name="Zhang X."/>
            <person name="Xiang M."/>
            <person name="Wang C."/>
            <person name="Li S."/>
            <person name="Che Y."/>
            <person name="Ortiz-Lopez F.J."/>
            <person name="Bills G.F."/>
            <person name="Liu X."/>
            <person name="An Z."/>
        </authorList>
    </citation>
    <scope>NUCLEOTIDE SEQUENCE [LARGE SCALE GENOMIC DNA]</scope>
    <source>
        <strain evidence="9">ATCC 20868 / MF5171</strain>
    </source>
</reference>